<evidence type="ECO:0008006" key="4">
    <source>
        <dbReference type="Google" id="ProtNLM"/>
    </source>
</evidence>
<organism evidence="2 3">
    <name type="scientific">Streptomyces incanus</name>
    <dbReference type="NCBI Taxonomy" id="887453"/>
    <lineage>
        <taxon>Bacteria</taxon>
        <taxon>Bacillati</taxon>
        <taxon>Actinomycetota</taxon>
        <taxon>Actinomycetes</taxon>
        <taxon>Kitasatosporales</taxon>
        <taxon>Streptomycetaceae</taxon>
        <taxon>Streptomyces</taxon>
    </lineage>
</organism>
<dbReference type="Proteomes" id="UP001596183">
    <property type="component" value="Unassembled WGS sequence"/>
</dbReference>
<accession>A0ABW0XU00</accession>
<feature type="signal peptide" evidence="1">
    <location>
        <begin position="1"/>
        <end position="20"/>
    </location>
</feature>
<gene>
    <name evidence="2" type="ORF">ACFP2V_29620</name>
</gene>
<feature type="chain" id="PRO_5046753381" description="Secreted protein" evidence="1">
    <location>
        <begin position="21"/>
        <end position="110"/>
    </location>
</feature>
<dbReference type="EMBL" id="JBHSPC010000101">
    <property type="protein sequence ID" value="MFC5674085.1"/>
    <property type="molecule type" value="Genomic_DNA"/>
</dbReference>
<sequence>MSGRSRTRCPVASNIALATAAAVPVADSSPIPLAPSGPACGSNSSTKDMSMWGGMSAFTGRGIPTRSWDSQRPRFGSKWLASIVAMPEPHTSPPIIWERAVRSLTTAPTL</sequence>
<evidence type="ECO:0000313" key="2">
    <source>
        <dbReference type="EMBL" id="MFC5674085.1"/>
    </source>
</evidence>
<reference evidence="3" key="1">
    <citation type="journal article" date="2019" name="Int. J. Syst. Evol. Microbiol.">
        <title>The Global Catalogue of Microorganisms (GCM) 10K type strain sequencing project: providing services to taxonomists for standard genome sequencing and annotation.</title>
        <authorList>
            <consortium name="The Broad Institute Genomics Platform"/>
            <consortium name="The Broad Institute Genome Sequencing Center for Infectious Disease"/>
            <person name="Wu L."/>
            <person name="Ma J."/>
        </authorList>
    </citation>
    <scope>NUCLEOTIDE SEQUENCE [LARGE SCALE GENOMIC DNA]</scope>
    <source>
        <strain evidence="3">JCM 13852</strain>
    </source>
</reference>
<keyword evidence="1" id="KW-0732">Signal</keyword>
<name>A0ABW0XU00_9ACTN</name>
<proteinExistence type="predicted"/>
<protein>
    <recommendedName>
        <fullName evidence="4">Secreted protein</fullName>
    </recommendedName>
</protein>
<dbReference type="RefSeq" id="WP_381218372.1">
    <property type="nucleotide sequence ID" value="NZ_JBHSPC010000101.1"/>
</dbReference>
<keyword evidence="3" id="KW-1185">Reference proteome</keyword>
<evidence type="ECO:0000256" key="1">
    <source>
        <dbReference type="SAM" id="SignalP"/>
    </source>
</evidence>
<comment type="caution">
    <text evidence="2">The sequence shown here is derived from an EMBL/GenBank/DDBJ whole genome shotgun (WGS) entry which is preliminary data.</text>
</comment>
<evidence type="ECO:0000313" key="3">
    <source>
        <dbReference type="Proteomes" id="UP001596183"/>
    </source>
</evidence>